<dbReference type="Pfam" id="PF04147">
    <property type="entry name" value="Nop14"/>
    <property type="match status" value="1"/>
</dbReference>
<evidence type="ECO:0000256" key="5">
    <source>
        <dbReference type="ARBA" id="ARBA00023242"/>
    </source>
</evidence>
<evidence type="ECO:0000313" key="8">
    <source>
        <dbReference type="EMBL" id="KAG7368463.1"/>
    </source>
</evidence>
<comment type="function">
    <text evidence="6">Involved in nucleolar processing of pre-18S ribosomal RNA. Has a role in the nuclear export of 40S pre-ribosomal subunit to the cytoplasm.</text>
</comment>
<organism evidence="8 9">
    <name type="scientific">Nitzschia inconspicua</name>
    <dbReference type="NCBI Taxonomy" id="303405"/>
    <lineage>
        <taxon>Eukaryota</taxon>
        <taxon>Sar</taxon>
        <taxon>Stramenopiles</taxon>
        <taxon>Ochrophyta</taxon>
        <taxon>Bacillariophyta</taxon>
        <taxon>Bacillariophyceae</taxon>
        <taxon>Bacillariophycidae</taxon>
        <taxon>Bacillariales</taxon>
        <taxon>Bacillariaceae</taxon>
        <taxon>Nitzschia</taxon>
    </lineage>
</organism>
<feature type="compositionally biased region" description="Acidic residues" evidence="7">
    <location>
        <begin position="390"/>
        <end position="414"/>
    </location>
</feature>
<dbReference type="GO" id="GO:0032040">
    <property type="term" value="C:small-subunit processome"/>
    <property type="evidence" value="ECO:0007669"/>
    <property type="project" value="InterPro"/>
</dbReference>
<comment type="subcellular location">
    <subcellularLocation>
        <location evidence="1">Nucleus</location>
        <location evidence="1">Nucleolus</location>
    </subcellularLocation>
</comment>
<dbReference type="PANTHER" id="PTHR23183:SF0">
    <property type="entry name" value="NUCLEOLAR PROTEIN 14"/>
    <property type="match status" value="1"/>
</dbReference>
<name>A0A9K3LUZ5_9STRA</name>
<feature type="compositionally biased region" description="Acidic residues" evidence="7">
    <location>
        <begin position="354"/>
        <end position="363"/>
    </location>
</feature>
<protein>
    <submittedName>
        <fullName evidence="8">Nop14-like family protein</fullName>
    </submittedName>
</protein>
<comment type="caution">
    <text evidence="8">The sequence shown here is derived from an EMBL/GenBank/DDBJ whole genome shotgun (WGS) entry which is preliminary data.</text>
</comment>
<dbReference type="AlphaFoldDB" id="A0A9K3LUZ5"/>
<feature type="region of interest" description="Disordered" evidence="7">
    <location>
        <begin position="278"/>
        <end position="366"/>
    </location>
</feature>
<dbReference type="EMBL" id="JAGRRH010000006">
    <property type="protein sequence ID" value="KAG7368463.1"/>
    <property type="molecule type" value="Genomic_DNA"/>
</dbReference>
<feature type="region of interest" description="Disordered" evidence="7">
    <location>
        <begin position="1"/>
        <end position="65"/>
    </location>
</feature>
<keyword evidence="3" id="KW-0690">Ribosome biogenesis</keyword>
<feature type="compositionally biased region" description="Basic and acidic residues" evidence="7">
    <location>
        <begin position="283"/>
        <end position="309"/>
    </location>
</feature>
<keyword evidence="5" id="KW-0539">Nucleus</keyword>
<feature type="compositionally biased region" description="Basic residues" evidence="7">
    <location>
        <begin position="1"/>
        <end position="10"/>
    </location>
</feature>
<dbReference type="PANTHER" id="PTHR23183">
    <property type="entry name" value="NOP14"/>
    <property type="match status" value="1"/>
</dbReference>
<comment type="similarity">
    <text evidence="2">Belongs to the NOP14 family.</text>
</comment>
<feature type="region of interest" description="Disordered" evidence="7">
    <location>
        <begin position="113"/>
        <end position="132"/>
    </location>
</feature>
<reference evidence="8" key="2">
    <citation type="submission" date="2021-04" db="EMBL/GenBank/DDBJ databases">
        <authorList>
            <person name="Podell S."/>
        </authorList>
    </citation>
    <scope>NUCLEOTIDE SEQUENCE</scope>
    <source>
        <strain evidence="8">Hildebrandi</strain>
    </source>
</reference>
<keyword evidence="9" id="KW-1185">Reference proteome</keyword>
<evidence type="ECO:0000256" key="6">
    <source>
        <dbReference type="ARBA" id="ARBA00024695"/>
    </source>
</evidence>
<evidence type="ECO:0000256" key="2">
    <source>
        <dbReference type="ARBA" id="ARBA00007466"/>
    </source>
</evidence>
<feature type="compositionally biased region" description="Basic residues" evidence="7">
    <location>
        <begin position="41"/>
        <end position="61"/>
    </location>
</feature>
<evidence type="ECO:0000313" key="9">
    <source>
        <dbReference type="Proteomes" id="UP000693970"/>
    </source>
</evidence>
<feature type="region of interest" description="Disordered" evidence="7">
    <location>
        <begin position="384"/>
        <end position="419"/>
    </location>
</feature>
<feature type="compositionally biased region" description="Basic and acidic residues" evidence="7">
    <location>
        <begin position="485"/>
        <end position="500"/>
    </location>
</feature>
<feature type="region of interest" description="Disordered" evidence="7">
    <location>
        <begin position="476"/>
        <end position="500"/>
    </location>
</feature>
<accession>A0A9K3LUZ5</accession>
<evidence type="ECO:0000256" key="4">
    <source>
        <dbReference type="ARBA" id="ARBA00022552"/>
    </source>
</evidence>
<evidence type="ECO:0000256" key="3">
    <source>
        <dbReference type="ARBA" id="ARBA00022517"/>
    </source>
</evidence>
<gene>
    <name evidence="8" type="ORF">IV203_031206</name>
</gene>
<keyword evidence="4" id="KW-0698">rRNA processing</keyword>
<dbReference type="Proteomes" id="UP000693970">
    <property type="component" value="Unassembled WGS sequence"/>
</dbReference>
<evidence type="ECO:0000256" key="7">
    <source>
        <dbReference type="SAM" id="MobiDB-lite"/>
    </source>
</evidence>
<feature type="compositionally biased region" description="Basic residues" evidence="7">
    <location>
        <begin position="332"/>
        <end position="347"/>
    </location>
</feature>
<dbReference type="CDD" id="cd04508">
    <property type="entry name" value="Tudor_SF"/>
    <property type="match status" value="1"/>
</dbReference>
<dbReference type="GO" id="GO:0030692">
    <property type="term" value="C:Noc4p-Nop14p complex"/>
    <property type="evidence" value="ECO:0007669"/>
    <property type="project" value="TreeGrafter"/>
</dbReference>
<evidence type="ECO:0000256" key="1">
    <source>
        <dbReference type="ARBA" id="ARBA00004604"/>
    </source>
</evidence>
<sequence length="1003" mass="112797">MGKRNNKAKRSLSSLPKGIARRGGMGGSQQDPGNPFEITARMKRPKQLVHNRPISKPKSTKHALESLQRRHTQLRNTLQSSKKANQFVDRRIGQYDPTMSQDDQMLARLVKERTRQSQRISKYRLDDDGDDDNDALLTHKGKKLDPNKSEVLYSDDEDDGGNLEAIDTELHFGGSGLTVSNNPYGAGSGTTDLSQLYGQTRKTELDDLIARRKTLKAEKMHAKETQAETFEKMDEEFGELSALLRYRKNEERPLIPTKPTQEEAEMNEWNVEMRQMMAKPKRQATDRTKKPEEIAKEEAERLHELETRRLARMNGDFEEDDFSDIVIDGRSGKSKNKATKTTKKKLSDHRNPDELSDSEDEGEQRDGLEIRFTADGLKYIDKAGNVVEKDAEDDTSSSGSDGEEEEEEGSDSDSEVVAHPLPVGCRVRGNYRAAEQYDGHESWFDGKITKVHIQKDGSVKYDVEYDDGDFEDGMIPKNIRPIKKTPKEEEDAKKKKETDDEIQLKRKLAKEKARKEIPFVFEAPTTLEGLHELIAKYASTGRDASTIIQRIHTSNSVRLDHRNGEKMQNFYDVLLRRFIAVGDAIFESGDGGKDLGRAEQLDNILKTLYAMAQDAPETAGAVWGRRIGILHNAYGKRLRDSEFVHEDEEEFWTAWPSTGVFLLLRALGHIFPVTDRRHYVVTPAILLLTEITAHTPILSRYDVVMGVLCSGLLLEYTKEAKRVVPEALSFIASTIRLFSSDPGRFTNPALEAAHKLPFSQCLRKDLNGSKSRKTDPVPMLSLEKNIIEESSASDFSAAVLSTCMTLIEKCTTTLKDAFPAASEQELLYDVSSSILTLRPKSFSSELQKKVSATVSLIAEVCSSERAPLQRRGTASAGEMAIKTLAPRMEDPTRYSMSRDKGKKSVQAAIDRTRREYKREHKAITRELRMDGAFIETERRKEQAVKEDKARAKRQKNFAWLEGEQASMNQQVRQGGGLIKGGGTGLARAKVATGKMGIKKGGRF</sequence>
<proteinExistence type="inferred from homology"/>
<dbReference type="GO" id="GO:0030490">
    <property type="term" value="P:maturation of SSU-rRNA"/>
    <property type="evidence" value="ECO:0007669"/>
    <property type="project" value="TreeGrafter"/>
</dbReference>
<dbReference type="InterPro" id="IPR007276">
    <property type="entry name" value="Nop14"/>
</dbReference>
<reference evidence="8" key="1">
    <citation type="journal article" date="2021" name="Sci. Rep.">
        <title>Diploid genomic architecture of Nitzschia inconspicua, an elite biomass production diatom.</title>
        <authorList>
            <person name="Oliver A."/>
            <person name="Podell S."/>
            <person name="Pinowska A."/>
            <person name="Traller J.C."/>
            <person name="Smith S.R."/>
            <person name="McClure R."/>
            <person name="Beliaev A."/>
            <person name="Bohutskyi P."/>
            <person name="Hill E.A."/>
            <person name="Rabines A."/>
            <person name="Zheng H."/>
            <person name="Allen L.Z."/>
            <person name="Kuo A."/>
            <person name="Grigoriev I.V."/>
            <person name="Allen A.E."/>
            <person name="Hazlebeck D."/>
            <person name="Allen E.E."/>
        </authorList>
    </citation>
    <scope>NUCLEOTIDE SEQUENCE</scope>
    <source>
        <strain evidence="8">Hildebrandi</strain>
    </source>
</reference>
<dbReference type="OrthoDB" id="441771at2759"/>